<evidence type="ECO:0000313" key="1">
    <source>
        <dbReference type="EMBL" id="RHW25709.1"/>
    </source>
</evidence>
<accession>A0A417XZB2</accession>
<dbReference type="AlphaFoldDB" id="A0A417XZB2"/>
<comment type="caution">
    <text evidence="1">The sequence shown here is derived from an EMBL/GenBank/DDBJ whole genome shotgun (WGS) entry which is preliminary data.</text>
</comment>
<dbReference type="Proteomes" id="UP000283644">
    <property type="component" value="Unassembled WGS sequence"/>
</dbReference>
<organism evidence="1 2">
    <name type="scientific">Nocardioides immobilis</name>
    <dbReference type="NCBI Taxonomy" id="2049295"/>
    <lineage>
        <taxon>Bacteria</taxon>
        <taxon>Bacillati</taxon>
        <taxon>Actinomycetota</taxon>
        <taxon>Actinomycetes</taxon>
        <taxon>Propionibacteriales</taxon>
        <taxon>Nocardioidaceae</taxon>
        <taxon>Nocardioides</taxon>
    </lineage>
</organism>
<keyword evidence="2" id="KW-1185">Reference proteome</keyword>
<protein>
    <recommendedName>
        <fullName evidence="3">Dihydrodiol dehydrogenase</fullName>
    </recommendedName>
</protein>
<sequence length="68" mass="7858">MTDPVVESEFASVSVRLDTDGNSVRLRLEDLRTGRVRHLDALELETIIWLDDGRLTQLLDPSHERWRG</sequence>
<dbReference type="RefSeq" id="WP_118926676.1">
    <property type="nucleotide sequence ID" value="NZ_QXGH01000022.1"/>
</dbReference>
<name>A0A417XZB2_9ACTN</name>
<reference evidence="1 2" key="1">
    <citation type="submission" date="2018-09" db="EMBL/GenBank/DDBJ databases">
        <title>Genome sequencing of Nocardioides immobilis CCTCC AB 2017083 for comparison to Nocardioides silvaticus.</title>
        <authorList>
            <person name="Li C."/>
            <person name="Wang G."/>
        </authorList>
    </citation>
    <scope>NUCLEOTIDE SEQUENCE [LARGE SCALE GENOMIC DNA]</scope>
    <source>
        <strain evidence="1 2">CCTCC AB 2017083</strain>
    </source>
</reference>
<dbReference type="EMBL" id="QXGH01000022">
    <property type="protein sequence ID" value="RHW25709.1"/>
    <property type="molecule type" value="Genomic_DNA"/>
</dbReference>
<proteinExistence type="predicted"/>
<evidence type="ECO:0000313" key="2">
    <source>
        <dbReference type="Proteomes" id="UP000283644"/>
    </source>
</evidence>
<gene>
    <name evidence="1" type="ORF">D0Z08_18210</name>
</gene>
<dbReference type="OrthoDB" id="2877291at2"/>
<evidence type="ECO:0008006" key="3">
    <source>
        <dbReference type="Google" id="ProtNLM"/>
    </source>
</evidence>